<keyword evidence="3" id="KW-1185">Reference proteome</keyword>
<dbReference type="STRING" id="1081109.A0A166PDC6"/>
<organism evidence="2 3">
    <name type="scientific">Moelleriella libera RCEF 2490</name>
    <dbReference type="NCBI Taxonomy" id="1081109"/>
    <lineage>
        <taxon>Eukaryota</taxon>
        <taxon>Fungi</taxon>
        <taxon>Dikarya</taxon>
        <taxon>Ascomycota</taxon>
        <taxon>Pezizomycotina</taxon>
        <taxon>Sordariomycetes</taxon>
        <taxon>Hypocreomycetidae</taxon>
        <taxon>Hypocreales</taxon>
        <taxon>Clavicipitaceae</taxon>
        <taxon>Moelleriella</taxon>
    </lineage>
</organism>
<proteinExistence type="predicted"/>
<dbReference type="InterPro" id="IPR004875">
    <property type="entry name" value="DDE_SF_endonuclease_dom"/>
</dbReference>
<dbReference type="GO" id="GO:0003677">
    <property type="term" value="F:DNA binding"/>
    <property type="evidence" value="ECO:0007669"/>
    <property type="project" value="TreeGrafter"/>
</dbReference>
<name>A0A166PDC6_9HYPO</name>
<feature type="domain" description="DDE-1" evidence="1">
    <location>
        <begin position="74"/>
        <end position="243"/>
    </location>
</feature>
<dbReference type="GO" id="GO:0005634">
    <property type="term" value="C:nucleus"/>
    <property type="evidence" value="ECO:0007669"/>
    <property type="project" value="TreeGrafter"/>
</dbReference>
<gene>
    <name evidence="2" type="ORF">AAL_04366</name>
</gene>
<dbReference type="PANTHER" id="PTHR19303:SF74">
    <property type="entry name" value="POGO TRANSPOSABLE ELEMENT WITH KRAB DOMAIN"/>
    <property type="match status" value="1"/>
</dbReference>
<dbReference type="EMBL" id="AZGY01000008">
    <property type="protein sequence ID" value="KZZ96070.1"/>
    <property type="molecule type" value="Genomic_DNA"/>
</dbReference>
<dbReference type="AlphaFoldDB" id="A0A166PDC6"/>
<dbReference type="Proteomes" id="UP000078544">
    <property type="component" value="Unassembled WGS sequence"/>
</dbReference>
<dbReference type="InterPro" id="IPR050863">
    <property type="entry name" value="CenT-Element_Derived"/>
</dbReference>
<dbReference type="Pfam" id="PF03184">
    <property type="entry name" value="DDE_1"/>
    <property type="match status" value="1"/>
</dbReference>
<protein>
    <submittedName>
        <fullName evidence="2">Transposase</fullName>
    </submittedName>
</protein>
<evidence type="ECO:0000259" key="1">
    <source>
        <dbReference type="Pfam" id="PF03184"/>
    </source>
</evidence>
<sequence>MRQKKLHSNRQSSERVSIVLEYFEKLEKVITNEGIIPEDIWNMDETGFRIGIGKDQFIVTKRKRAHLFSMPENREAATAIEAISAGGLVIPTFLILKGQKHMESWYHVQELHPDTKITLSTTGYTNDEIGLAWLKHFNEQTIKTTIGSKRLLIFDGHGSHNTFEFINYCFDQRIIPFAMPPHLTHLLQPLDVVVFQPLKHYHAKALDTMVREGAVNISKLEFLSCIEGVRKQAFKKTTILSAFKRTGISPFNPHPIIEQIASRSAIRTPSPDNYQHSSSDFETPTTLRQMNKVADRLDQYLQDDDSLEPEFAYNIGRFIRGSLINATELIQTKRDLGRTRAAEEISKQRRAMKKRPLQSGGVLSVQDGRKMVFQKDKEEAERINRLINIARDKAENQRNKVIFEAAKKARKWRMDKRLDALEIYDGNGVKHLRRA</sequence>
<dbReference type="OrthoDB" id="5014592at2759"/>
<accession>A0A166PDC6</accession>
<reference evidence="2 3" key="1">
    <citation type="journal article" date="2016" name="Genome Biol. Evol.">
        <title>Divergent and convergent evolution of fungal pathogenicity.</title>
        <authorList>
            <person name="Shang Y."/>
            <person name="Xiao G."/>
            <person name="Zheng P."/>
            <person name="Cen K."/>
            <person name="Zhan S."/>
            <person name="Wang C."/>
        </authorList>
    </citation>
    <scope>NUCLEOTIDE SEQUENCE [LARGE SCALE GENOMIC DNA]</scope>
    <source>
        <strain evidence="2 3">RCEF 2490</strain>
    </source>
</reference>
<evidence type="ECO:0000313" key="2">
    <source>
        <dbReference type="EMBL" id="KZZ96070.1"/>
    </source>
</evidence>
<comment type="caution">
    <text evidence="2">The sequence shown here is derived from an EMBL/GenBank/DDBJ whole genome shotgun (WGS) entry which is preliminary data.</text>
</comment>
<dbReference type="PANTHER" id="PTHR19303">
    <property type="entry name" value="TRANSPOSON"/>
    <property type="match status" value="1"/>
</dbReference>
<evidence type="ECO:0000313" key="3">
    <source>
        <dbReference type="Proteomes" id="UP000078544"/>
    </source>
</evidence>